<dbReference type="PANTHER" id="PTHR22306:SF2">
    <property type="entry name" value="CHROMOSOME 7 OPEN READING FRAME 50"/>
    <property type="match status" value="1"/>
</dbReference>
<reference evidence="3" key="1">
    <citation type="submission" date="2015-11" db="EMBL/GenBank/DDBJ databases">
        <title>De novo transcriptome assembly of four potential Pierce s Disease insect vectors from Arizona vineyards.</title>
        <authorList>
            <person name="Tassone E.E."/>
        </authorList>
    </citation>
    <scope>NUCLEOTIDE SEQUENCE</scope>
</reference>
<evidence type="ECO:0000313" key="4">
    <source>
        <dbReference type="EMBL" id="JAT36199.1"/>
    </source>
</evidence>
<sequence length="177" mass="21176">PSQVSPDVELDASQFFPDVELDPSQVSSDVKHDLSQASKLKKMSKRERRKKRPCNIWILLNDKQLNILSIEYLKTYKDDRDNWKYSSDLQEYLIKNMFDANKLPDEYFQLFLEYVERAFPDIIEIVTKMAYQVIYDKHWYEEEFKDTVPNVDDIKFKRATIVIDHLHIQVKLTGFDF</sequence>
<evidence type="ECO:0000259" key="2">
    <source>
        <dbReference type="Pfam" id="PF10180"/>
    </source>
</evidence>
<name>A0A1B6L411_9HEMI</name>
<gene>
    <name evidence="3" type="ORF">g.5141</name>
    <name evidence="4" type="ORF">g.5142</name>
</gene>
<feature type="domain" description="WKF" evidence="2">
    <location>
        <begin position="71"/>
        <end position="117"/>
    </location>
</feature>
<accession>A0A1B6L411</accession>
<organism evidence="3">
    <name type="scientific">Graphocephala atropunctata</name>
    <dbReference type="NCBI Taxonomy" id="36148"/>
    <lineage>
        <taxon>Eukaryota</taxon>
        <taxon>Metazoa</taxon>
        <taxon>Ecdysozoa</taxon>
        <taxon>Arthropoda</taxon>
        <taxon>Hexapoda</taxon>
        <taxon>Insecta</taxon>
        <taxon>Pterygota</taxon>
        <taxon>Neoptera</taxon>
        <taxon>Paraneoptera</taxon>
        <taxon>Hemiptera</taxon>
        <taxon>Auchenorrhyncha</taxon>
        <taxon>Membracoidea</taxon>
        <taxon>Cicadellidae</taxon>
        <taxon>Cicadellinae</taxon>
        <taxon>Cicadellini</taxon>
        <taxon>Graphocephala</taxon>
    </lineage>
</organism>
<dbReference type="AlphaFoldDB" id="A0A1B6L411"/>
<proteinExistence type="predicted"/>
<protein>
    <recommendedName>
        <fullName evidence="2">WKF domain-containing protein</fullName>
    </recommendedName>
</protein>
<dbReference type="EMBL" id="GEBQ01003778">
    <property type="protein sequence ID" value="JAT36199.1"/>
    <property type="molecule type" value="Transcribed_RNA"/>
</dbReference>
<feature type="region of interest" description="Disordered" evidence="1">
    <location>
        <begin position="21"/>
        <end position="47"/>
    </location>
</feature>
<dbReference type="EMBL" id="GEBQ01021602">
    <property type="protein sequence ID" value="JAT18375.1"/>
    <property type="molecule type" value="Transcribed_RNA"/>
</dbReference>
<dbReference type="Pfam" id="PF10180">
    <property type="entry name" value="WKF"/>
    <property type="match status" value="1"/>
</dbReference>
<evidence type="ECO:0000256" key="1">
    <source>
        <dbReference type="SAM" id="MobiDB-lite"/>
    </source>
</evidence>
<dbReference type="PANTHER" id="PTHR22306">
    <property type="entry name" value="CHROMOSOME 7 OPEN READING FRAME 50"/>
    <property type="match status" value="1"/>
</dbReference>
<feature type="non-terminal residue" evidence="3">
    <location>
        <position position="1"/>
    </location>
</feature>
<evidence type="ECO:0000313" key="3">
    <source>
        <dbReference type="EMBL" id="JAT18375.1"/>
    </source>
</evidence>
<dbReference type="InterPro" id="IPR019327">
    <property type="entry name" value="WKF"/>
</dbReference>